<sequence length="208" mass="23408">MFQGGSSKAARHFTQSKFYKARGMRVLAELWNGTDYTFVPSTAQRVQRWMADEGIRDTRAPAGGQRQRMDDAERDDIQDALDEEEAQEGREGGAREGAVADKVDEAVGEPNLPAEEVVMTSRGVGGAGLATRAPRDELDRARREKRTVGQAGVEVPGTGREKRARQTTIVEMYAREKLAEFHDAWLQWFHVKKLPFNAFRGPEFKRVR</sequence>
<evidence type="ECO:0000256" key="1">
    <source>
        <dbReference type="SAM" id="MobiDB-lite"/>
    </source>
</evidence>
<organism evidence="2 3">
    <name type="scientific">Chara braunii</name>
    <name type="common">Braun's stonewort</name>
    <dbReference type="NCBI Taxonomy" id="69332"/>
    <lineage>
        <taxon>Eukaryota</taxon>
        <taxon>Viridiplantae</taxon>
        <taxon>Streptophyta</taxon>
        <taxon>Charophyceae</taxon>
        <taxon>Charales</taxon>
        <taxon>Characeae</taxon>
        <taxon>Chara</taxon>
    </lineage>
</organism>
<feature type="region of interest" description="Disordered" evidence="1">
    <location>
        <begin position="53"/>
        <end position="72"/>
    </location>
</feature>
<feature type="region of interest" description="Disordered" evidence="1">
    <location>
        <begin position="126"/>
        <end position="162"/>
    </location>
</feature>
<proteinExistence type="predicted"/>
<gene>
    <name evidence="2" type="ORF">CBR_g12895</name>
</gene>
<protein>
    <submittedName>
        <fullName evidence="2">Uncharacterized protein</fullName>
    </submittedName>
</protein>
<dbReference type="Proteomes" id="UP000265515">
    <property type="component" value="Unassembled WGS sequence"/>
</dbReference>
<reference evidence="2 3" key="1">
    <citation type="journal article" date="2018" name="Cell">
        <title>The Chara Genome: Secondary Complexity and Implications for Plant Terrestrialization.</title>
        <authorList>
            <person name="Nishiyama T."/>
            <person name="Sakayama H."/>
            <person name="Vries J.D."/>
            <person name="Buschmann H."/>
            <person name="Saint-Marcoux D."/>
            <person name="Ullrich K.K."/>
            <person name="Haas F.B."/>
            <person name="Vanderstraeten L."/>
            <person name="Becker D."/>
            <person name="Lang D."/>
            <person name="Vosolsobe S."/>
            <person name="Rombauts S."/>
            <person name="Wilhelmsson P.K.I."/>
            <person name="Janitza P."/>
            <person name="Kern R."/>
            <person name="Heyl A."/>
            <person name="Rumpler F."/>
            <person name="Villalobos L.I.A.C."/>
            <person name="Clay J.M."/>
            <person name="Skokan R."/>
            <person name="Toyoda A."/>
            <person name="Suzuki Y."/>
            <person name="Kagoshima H."/>
            <person name="Schijlen E."/>
            <person name="Tajeshwar N."/>
            <person name="Catarino B."/>
            <person name="Hetherington A.J."/>
            <person name="Saltykova A."/>
            <person name="Bonnot C."/>
            <person name="Breuninger H."/>
            <person name="Symeonidi A."/>
            <person name="Radhakrishnan G.V."/>
            <person name="Van Nieuwerburgh F."/>
            <person name="Deforce D."/>
            <person name="Chang C."/>
            <person name="Karol K.G."/>
            <person name="Hedrich R."/>
            <person name="Ulvskov P."/>
            <person name="Glockner G."/>
            <person name="Delwiche C.F."/>
            <person name="Petrasek J."/>
            <person name="Van de Peer Y."/>
            <person name="Friml J."/>
            <person name="Beilby M."/>
            <person name="Dolan L."/>
            <person name="Kohara Y."/>
            <person name="Sugano S."/>
            <person name="Fujiyama A."/>
            <person name="Delaux P.-M."/>
            <person name="Quint M."/>
            <person name="TheiBen G."/>
            <person name="Hagemann M."/>
            <person name="Harholt J."/>
            <person name="Dunand C."/>
            <person name="Zachgo S."/>
            <person name="Langdale J."/>
            <person name="Maumus F."/>
            <person name="Straeten D.V.D."/>
            <person name="Gould S.B."/>
            <person name="Rensing S.A."/>
        </authorList>
    </citation>
    <scope>NUCLEOTIDE SEQUENCE [LARGE SCALE GENOMIC DNA]</scope>
    <source>
        <strain evidence="2 3">S276</strain>
    </source>
</reference>
<accession>A0A388KT02</accession>
<dbReference type="Gramene" id="GBG73177">
    <property type="protein sequence ID" value="GBG73177"/>
    <property type="gene ID" value="CBR_g12895"/>
</dbReference>
<keyword evidence="3" id="KW-1185">Reference proteome</keyword>
<feature type="compositionally biased region" description="Basic and acidic residues" evidence="1">
    <location>
        <begin position="133"/>
        <end position="142"/>
    </location>
</feature>
<dbReference type="EMBL" id="BFEA01000178">
    <property type="protein sequence ID" value="GBG73177.1"/>
    <property type="molecule type" value="Genomic_DNA"/>
</dbReference>
<name>A0A388KT02_CHABU</name>
<dbReference type="AlphaFoldDB" id="A0A388KT02"/>
<evidence type="ECO:0000313" key="3">
    <source>
        <dbReference type="Proteomes" id="UP000265515"/>
    </source>
</evidence>
<evidence type="ECO:0000313" key="2">
    <source>
        <dbReference type="EMBL" id="GBG73177.1"/>
    </source>
</evidence>
<comment type="caution">
    <text evidence="2">The sequence shown here is derived from an EMBL/GenBank/DDBJ whole genome shotgun (WGS) entry which is preliminary data.</text>
</comment>